<keyword evidence="1" id="KW-1133">Transmembrane helix</keyword>
<proteinExistence type="predicted"/>
<dbReference type="Proteomes" id="UP000433101">
    <property type="component" value="Unassembled WGS sequence"/>
</dbReference>
<dbReference type="AlphaFoldDB" id="A0A7X3LYN6"/>
<evidence type="ECO:0000313" key="2">
    <source>
        <dbReference type="EMBL" id="MXN67505.1"/>
    </source>
</evidence>
<gene>
    <name evidence="2" type="ORF">GR183_21585</name>
</gene>
<keyword evidence="1" id="KW-0472">Membrane</keyword>
<reference evidence="2 3" key="1">
    <citation type="submission" date="2019-12" db="EMBL/GenBank/DDBJ databases">
        <authorList>
            <person name="Li M."/>
        </authorList>
    </citation>
    <scope>NUCLEOTIDE SEQUENCE [LARGE SCALE GENOMIC DNA]</scope>
    <source>
        <strain evidence="2 3">GBMRC 2046</strain>
    </source>
</reference>
<keyword evidence="3" id="KW-1185">Reference proteome</keyword>
<comment type="caution">
    <text evidence="2">The sequence shown here is derived from an EMBL/GenBank/DDBJ whole genome shotgun (WGS) entry which is preliminary data.</text>
</comment>
<name>A0A7X3LYN6_9HYPH</name>
<evidence type="ECO:0000313" key="3">
    <source>
        <dbReference type="Proteomes" id="UP000433101"/>
    </source>
</evidence>
<accession>A0A7X3LYN6</accession>
<protein>
    <submittedName>
        <fullName evidence="2">Uncharacterized protein</fullName>
    </submittedName>
</protein>
<sequence length="65" mass="7072">MFLVMAGVFFAVFVGNVFFVSVGGASPVGDVGELILLMFAAVSFVVAILRAESRREFERVNSKNR</sequence>
<dbReference type="RefSeq" id="WP_160777757.1">
    <property type="nucleotide sequence ID" value="NZ_WUMV01000014.1"/>
</dbReference>
<evidence type="ECO:0000256" key="1">
    <source>
        <dbReference type="SAM" id="Phobius"/>
    </source>
</evidence>
<feature type="transmembrane region" description="Helical" evidence="1">
    <location>
        <begin position="35"/>
        <end position="51"/>
    </location>
</feature>
<dbReference type="EMBL" id="WUMV01000014">
    <property type="protein sequence ID" value="MXN67505.1"/>
    <property type="molecule type" value="Genomic_DNA"/>
</dbReference>
<keyword evidence="1" id="KW-0812">Transmembrane</keyword>
<organism evidence="2 3">
    <name type="scientific">Stappia sediminis</name>
    <dbReference type="NCBI Taxonomy" id="2692190"/>
    <lineage>
        <taxon>Bacteria</taxon>
        <taxon>Pseudomonadati</taxon>
        <taxon>Pseudomonadota</taxon>
        <taxon>Alphaproteobacteria</taxon>
        <taxon>Hyphomicrobiales</taxon>
        <taxon>Stappiaceae</taxon>
        <taxon>Stappia</taxon>
    </lineage>
</organism>